<sequence length="296" mass="34428">MDSEKKLTIIVSVIIPTYRDWDRLELCLKALERQSFPSEKFEVIVINNDPSDSVPNWLSINGWRVIEEKKPGSYAARNSGIRKAKGEILAFTDSDCIPDKDWLLEGVGELEKSGVSRLGGKIELFKPKNGSRYAFVYEKYFAFQQERNVKVFKKSVTGNFFAKKFLFDKYGYFDESLMSGGDFFWNLKLSALGEEIAYAELATINHPSRESIIKIAIKKQRTILGYYKETYSSLNFGKQILTLFKRVLPPIFRINYIRFESVSDYFRVLMIRWYVELVGVKYLIKLKWADRKAKTN</sequence>
<keyword evidence="6" id="KW-1185">Reference proteome</keyword>
<dbReference type="InterPro" id="IPR001173">
    <property type="entry name" value="Glyco_trans_2-like"/>
</dbReference>
<dbReference type="OrthoDB" id="9801954at2"/>
<dbReference type="PANTHER" id="PTHR43179:SF12">
    <property type="entry name" value="GALACTOFURANOSYLTRANSFERASE GLFT2"/>
    <property type="match status" value="1"/>
</dbReference>
<comment type="similarity">
    <text evidence="1">Belongs to the glycosyltransferase 2 family.</text>
</comment>
<dbReference type="PANTHER" id="PTHR43179">
    <property type="entry name" value="RHAMNOSYLTRANSFERASE WBBL"/>
    <property type="match status" value="1"/>
</dbReference>
<dbReference type="RefSeq" id="WP_048640544.1">
    <property type="nucleotide sequence ID" value="NZ_CAXBGM010000046.1"/>
</dbReference>
<gene>
    <name evidence="5" type="ORF">CA2015_0598</name>
</gene>
<dbReference type="GO" id="GO:0016757">
    <property type="term" value="F:glycosyltransferase activity"/>
    <property type="evidence" value="ECO:0007669"/>
    <property type="project" value="UniProtKB-KW"/>
</dbReference>
<evidence type="ECO:0000256" key="3">
    <source>
        <dbReference type="ARBA" id="ARBA00022679"/>
    </source>
</evidence>
<evidence type="ECO:0000313" key="6">
    <source>
        <dbReference type="Proteomes" id="UP000036520"/>
    </source>
</evidence>
<dbReference type="STRING" id="320787.CA2015_0598"/>
<protein>
    <submittedName>
        <fullName evidence="5">RfbQ</fullName>
    </submittedName>
</protein>
<keyword evidence="2" id="KW-0328">Glycosyltransferase</keyword>
<evidence type="ECO:0000313" key="5">
    <source>
        <dbReference type="EMBL" id="AKP50064.1"/>
    </source>
</evidence>
<dbReference type="SUPFAM" id="SSF53448">
    <property type="entry name" value="Nucleotide-diphospho-sugar transferases"/>
    <property type="match status" value="1"/>
</dbReference>
<evidence type="ECO:0000256" key="2">
    <source>
        <dbReference type="ARBA" id="ARBA00022676"/>
    </source>
</evidence>
<organism evidence="5 6">
    <name type="scientific">Cyclobacterium amurskyense</name>
    <dbReference type="NCBI Taxonomy" id="320787"/>
    <lineage>
        <taxon>Bacteria</taxon>
        <taxon>Pseudomonadati</taxon>
        <taxon>Bacteroidota</taxon>
        <taxon>Cytophagia</taxon>
        <taxon>Cytophagales</taxon>
        <taxon>Cyclobacteriaceae</taxon>
        <taxon>Cyclobacterium</taxon>
    </lineage>
</organism>
<dbReference type="InterPro" id="IPR029044">
    <property type="entry name" value="Nucleotide-diphossugar_trans"/>
</dbReference>
<evidence type="ECO:0000256" key="1">
    <source>
        <dbReference type="ARBA" id="ARBA00006739"/>
    </source>
</evidence>
<reference evidence="5 6" key="1">
    <citation type="submission" date="2015-07" db="EMBL/GenBank/DDBJ databases">
        <authorList>
            <person name="Kim K.M."/>
        </authorList>
    </citation>
    <scope>NUCLEOTIDE SEQUENCE [LARGE SCALE GENOMIC DNA]</scope>
    <source>
        <strain evidence="5 6">KCTC 12363</strain>
    </source>
</reference>
<accession>A0A0H4P7D0</accession>
<evidence type="ECO:0000259" key="4">
    <source>
        <dbReference type="Pfam" id="PF00535"/>
    </source>
</evidence>
<dbReference type="Gene3D" id="3.90.550.10">
    <property type="entry name" value="Spore Coat Polysaccharide Biosynthesis Protein SpsA, Chain A"/>
    <property type="match status" value="1"/>
</dbReference>
<feature type="domain" description="Glycosyltransferase 2-like" evidence="4">
    <location>
        <begin position="12"/>
        <end position="135"/>
    </location>
</feature>
<dbReference type="EMBL" id="CP012040">
    <property type="protein sequence ID" value="AKP50064.1"/>
    <property type="molecule type" value="Genomic_DNA"/>
</dbReference>
<dbReference type="AlphaFoldDB" id="A0A0H4P7D0"/>
<proteinExistence type="inferred from homology"/>
<dbReference type="Pfam" id="PF00535">
    <property type="entry name" value="Glycos_transf_2"/>
    <property type="match status" value="1"/>
</dbReference>
<keyword evidence="3" id="KW-0808">Transferase</keyword>
<dbReference type="KEGG" id="camu:CA2015_0598"/>
<name>A0A0H4P7D0_9BACT</name>
<dbReference type="Proteomes" id="UP000036520">
    <property type="component" value="Chromosome"/>
</dbReference>